<dbReference type="VEuPathDB" id="FungiDB:FOIG_11267"/>
<accession>A0A2H3U4T2</accession>
<dbReference type="VEuPathDB" id="FungiDB:FOXG_17338"/>
<feature type="transmembrane region" description="Helical" evidence="3">
    <location>
        <begin position="740"/>
        <end position="760"/>
    </location>
</feature>
<dbReference type="FunFam" id="1.20.1250.20:FF:000318">
    <property type="entry name" value="MFS multidrug transporter, putative"/>
    <property type="match status" value="1"/>
</dbReference>
<dbReference type="InterPro" id="IPR020846">
    <property type="entry name" value="MFS_dom"/>
</dbReference>
<dbReference type="GO" id="GO:0022857">
    <property type="term" value="F:transmembrane transporter activity"/>
    <property type="evidence" value="ECO:0007669"/>
    <property type="project" value="InterPro"/>
</dbReference>
<feature type="transmembrane region" description="Helical" evidence="3">
    <location>
        <begin position="700"/>
        <end position="720"/>
    </location>
</feature>
<evidence type="ECO:0000256" key="2">
    <source>
        <dbReference type="ARBA" id="ARBA00023180"/>
    </source>
</evidence>
<keyword evidence="3" id="KW-0812">Transmembrane</keyword>
<dbReference type="OrthoDB" id="4539697at2759"/>
<dbReference type="PANTHER" id="PTHR37489">
    <property type="entry name" value="DUF3500 DOMAIN-CONTAINING PROTEIN"/>
    <property type="match status" value="1"/>
</dbReference>
<name>A0A2H3U4T2_FUSOX</name>
<evidence type="ECO:0000256" key="3">
    <source>
        <dbReference type="SAM" id="Phobius"/>
    </source>
</evidence>
<evidence type="ECO:0000256" key="1">
    <source>
        <dbReference type="ARBA" id="ARBA00004141"/>
    </source>
</evidence>
<dbReference type="AlphaFoldDB" id="A0A2H3U4T2"/>
<dbReference type="InterPro" id="IPR036259">
    <property type="entry name" value="MFS_trans_sf"/>
</dbReference>
<dbReference type="VEuPathDB" id="FungiDB:FOC4_g10006411"/>
<comment type="subcellular location">
    <subcellularLocation>
        <location evidence="1">Membrane</location>
        <topology evidence="1">Multi-pass membrane protein</topology>
    </subcellularLocation>
</comment>
<dbReference type="VEuPathDB" id="FungiDB:FOMG_09950"/>
<feature type="transmembrane region" description="Helical" evidence="3">
    <location>
        <begin position="814"/>
        <end position="836"/>
    </location>
</feature>
<feature type="transmembrane region" description="Helical" evidence="3">
    <location>
        <begin position="518"/>
        <end position="537"/>
    </location>
</feature>
<gene>
    <name evidence="5" type="ORF">FRV6_13217</name>
</gene>
<dbReference type="VEuPathDB" id="FungiDB:FOXG_17661"/>
<dbReference type="InterPro" id="IPR021889">
    <property type="entry name" value="DUF3500"/>
</dbReference>
<reference evidence="6" key="1">
    <citation type="submission" date="2016-09" db="EMBL/GenBank/DDBJ databases">
        <authorList>
            <person name="Guldener U."/>
        </authorList>
    </citation>
    <scope>NUCLEOTIDE SEQUENCE [LARGE SCALE GENOMIC DNA]</scope>
    <source>
        <strain evidence="6">V64-1</strain>
    </source>
</reference>
<organism evidence="5 6">
    <name type="scientific">Fusarium oxysporum</name>
    <name type="common">Fusarium vascular wilt</name>
    <dbReference type="NCBI Taxonomy" id="5507"/>
    <lineage>
        <taxon>Eukaryota</taxon>
        <taxon>Fungi</taxon>
        <taxon>Dikarya</taxon>
        <taxon>Ascomycota</taxon>
        <taxon>Pezizomycotina</taxon>
        <taxon>Sordariomycetes</taxon>
        <taxon>Hypocreomycetidae</taxon>
        <taxon>Hypocreales</taxon>
        <taxon>Nectriaceae</taxon>
        <taxon>Fusarium</taxon>
        <taxon>Fusarium oxysporum species complex</taxon>
    </lineage>
</organism>
<sequence length="864" mass="98581">MSPSNEKFFPDTHQTPFREFIPDLSIDRFTSMRKQDAYEYADAFKKDGNPPWIHGLYLHWRELLAEPYKGVTNDGNVRGDLYKLEDDDVPIERIVRAANLVISKMTQEQKTHSHYHIDSPEWRTWSNPEFLLSPKGIRLDEINQDLREAVMGLLEASLSPEGYEKAVAAMRINGFLGEIIQVPTIMNEFSYNFAFFGSVSLESPWGFSFYGHHLCLNAFFYKRQMILSPWFTGAEPNIIDEGQFSGTQIMRREESLGLQLMQSLPEEFKSRAQIYRLMRDPAMPRGRWNHDDQRHLCGAYRDNRVVPYEGVHVSDLPMELQDLVTQIASEYLLYLPEQARRRRLSQIRSWYHETYFCWIGGFNDDDPFYYRLQSPVVIIEFDHHSGVFLTNKEPKRFHIHTLLRMPNGGDYGMALRPQITGKNQNYEWFQDIASDSPPQGEKTMAKPVVDHSEQHDENNSVDLGNLDDNVETFDHPKWKRTVNLLLVSFHSMMATFSAAAIQSGFVDIAEDFHISVQRASYLTSLFIVVLGAAPLFWRPLGQTYGRRPIFLISLVGSLVGNIGCAKSPSYGTMGLCRAITAWFISPAASLGSAVVAESFAKKDRARYMGVWTTMVTLGVPLAPFIFGFVTVRVGYRWTYWILAIINAVQFVLFFFLGLETRHIPGQATLGKSGYFTFRRIDPTPIRPVDFIAPLGLITRCNVVIAAVSYSTAFLWGSVTTTFEIPQIFPETYGFNNQQVGLQYIGIILGTLIGEFAGGFFSDQWMWRRQRRGRKPEPEYRLWLSYFGYLLVICGVVVFFVQIAKSGTEWNITPIIGAAIAAVGNQIVTTIMITYAVDCYPSESAAIGVFITFIRQTLGFIGPFW</sequence>
<feature type="domain" description="Major facilitator superfamily (MFS) profile" evidence="4">
    <location>
        <begin position="483"/>
        <end position="864"/>
    </location>
</feature>
<dbReference type="VEuPathDB" id="FungiDB:FOIG_11266"/>
<dbReference type="VEuPathDB" id="FungiDB:FOZG_16391"/>
<feature type="transmembrane region" description="Helical" evidence="3">
    <location>
        <begin position="637"/>
        <end position="658"/>
    </location>
</feature>
<dbReference type="VEuPathDB" id="FungiDB:FOMG_09949"/>
<feature type="transmembrane region" description="Helical" evidence="3">
    <location>
        <begin position="607"/>
        <end position="631"/>
    </location>
</feature>
<dbReference type="VEuPathDB" id="FungiDB:FOZG_16390"/>
<dbReference type="Proteomes" id="UP000219369">
    <property type="component" value="Unassembled WGS sequence"/>
</dbReference>
<dbReference type="Pfam" id="PF12006">
    <property type="entry name" value="DUF3500"/>
    <property type="match status" value="1"/>
</dbReference>
<dbReference type="PROSITE" id="PS50850">
    <property type="entry name" value="MFS"/>
    <property type="match status" value="1"/>
</dbReference>
<evidence type="ECO:0000313" key="6">
    <source>
        <dbReference type="Proteomes" id="UP000219369"/>
    </source>
</evidence>
<keyword evidence="2" id="KW-0325">Glycoprotein</keyword>
<dbReference type="InterPro" id="IPR011701">
    <property type="entry name" value="MFS"/>
</dbReference>
<keyword evidence="3" id="KW-1133">Transmembrane helix</keyword>
<dbReference type="VEuPathDB" id="FungiDB:HZS61_016054"/>
<dbReference type="Pfam" id="PF07690">
    <property type="entry name" value="MFS_1"/>
    <property type="match status" value="1"/>
</dbReference>
<dbReference type="GO" id="GO:0016020">
    <property type="term" value="C:membrane"/>
    <property type="evidence" value="ECO:0007669"/>
    <property type="project" value="UniProtKB-SubCell"/>
</dbReference>
<feature type="transmembrane region" description="Helical" evidence="3">
    <location>
        <begin position="549"/>
        <end position="568"/>
    </location>
</feature>
<dbReference type="VEuPathDB" id="FungiDB:FOC1_g10002328"/>
<protein>
    <submittedName>
        <fullName evidence="5">Related to synaptic vesicle transporter SVOP and related transporters (Major facilitator superfamily)</fullName>
    </submittedName>
</protein>
<evidence type="ECO:0000259" key="4">
    <source>
        <dbReference type="PROSITE" id="PS50850"/>
    </source>
</evidence>
<dbReference type="EMBL" id="FMJY01000008">
    <property type="protein sequence ID" value="SCO89089.1"/>
    <property type="molecule type" value="Genomic_DNA"/>
</dbReference>
<dbReference type="VEuPathDB" id="FungiDB:FOC1_g10002327"/>
<feature type="transmembrane region" description="Helical" evidence="3">
    <location>
        <begin position="580"/>
        <end position="600"/>
    </location>
</feature>
<dbReference type="VEuPathDB" id="FungiDB:HZS61_016055"/>
<dbReference type="Gene3D" id="1.20.1250.20">
    <property type="entry name" value="MFS general substrate transporter like domains"/>
    <property type="match status" value="1"/>
</dbReference>
<keyword evidence="3" id="KW-0472">Membrane</keyword>
<evidence type="ECO:0000313" key="5">
    <source>
        <dbReference type="EMBL" id="SCO89089.1"/>
    </source>
</evidence>
<feature type="transmembrane region" description="Helical" evidence="3">
    <location>
        <begin position="781"/>
        <end position="802"/>
    </location>
</feature>
<dbReference type="SUPFAM" id="SSF103473">
    <property type="entry name" value="MFS general substrate transporter"/>
    <property type="match status" value="1"/>
</dbReference>
<proteinExistence type="predicted"/>
<dbReference type="PANTHER" id="PTHR37489:SF1">
    <property type="entry name" value="DUF3500 DOMAIN-CONTAINING PROTEIN"/>
    <property type="match status" value="1"/>
</dbReference>